<evidence type="ECO:0000259" key="2">
    <source>
        <dbReference type="PROSITE" id="PS50994"/>
    </source>
</evidence>
<feature type="region of interest" description="Disordered" evidence="1">
    <location>
        <begin position="316"/>
        <end position="335"/>
    </location>
</feature>
<feature type="compositionally biased region" description="Basic residues" evidence="1">
    <location>
        <begin position="1"/>
        <end position="10"/>
    </location>
</feature>
<feature type="compositionally biased region" description="Low complexity" evidence="1">
    <location>
        <begin position="12"/>
        <end position="23"/>
    </location>
</feature>
<dbReference type="PROSITE" id="PS50994">
    <property type="entry name" value="INTEGRASE"/>
    <property type="match status" value="1"/>
</dbReference>
<dbReference type="InterPro" id="IPR054722">
    <property type="entry name" value="PolX-like_BBD"/>
</dbReference>
<name>A0A8T2A3P6_9BRAS</name>
<proteinExistence type="predicted"/>
<keyword evidence="3" id="KW-0808">Transferase</keyword>
<reference evidence="3 4" key="1">
    <citation type="submission" date="2020-12" db="EMBL/GenBank/DDBJ databases">
        <title>Concerted genomic and epigenomic changes stabilize Arabidopsis allopolyploids.</title>
        <authorList>
            <person name="Chen Z."/>
        </authorList>
    </citation>
    <scope>NUCLEOTIDE SEQUENCE [LARGE SCALE GENOMIC DNA]</scope>
    <source>
        <strain evidence="3">Allo738</strain>
        <tissue evidence="3">Leaf</tissue>
    </source>
</reference>
<protein>
    <submittedName>
        <fullName evidence="3">Reverse transcriptase RNA-dependent DNA polymerase</fullName>
    </submittedName>
</protein>
<dbReference type="Pfam" id="PF07727">
    <property type="entry name" value="RVT_2"/>
    <property type="match status" value="1"/>
</dbReference>
<gene>
    <name evidence="3" type="ORF">ISN45_Aa04g001360</name>
</gene>
<dbReference type="Pfam" id="PF25597">
    <property type="entry name" value="SH3_retrovirus"/>
    <property type="match status" value="1"/>
</dbReference>
<feature type="region of interest" description="Disordered" evidence="1">
    <location>
        <begin position="1"/>
        <end position="33"/>
    </location>
</feature>
<evidence type="ECO:0000313" key="4">
    <source>
        <dbReference type="Proteomes" id="UP000694240"/>
    </source>
</evidence>
<dbReference type="GO" id="GO:0015074">
    <property type="term" value="P:DNA integration"/>
    <property type="evidence" value="ECO:0007669"/>
    <property type="project" value="InterPro"/>
</dbReference>
<organism evidence="3 4">
    <name type="scientific">Arabidopsis thaliana x Arabidopsis arenosa</name>
    <dbReference type="NCBI Taxonomy" id="1240361"/>
    <lineage>
        <taxon>Eukaryota</taxon>
        <taxon>Viridiplantae</taxon>
        <taxon>Streptophyta</taxon>
        <taxon>Embryophyta</taxon>
        <taxon>Tracheophyta</taxon>
        <taxon>Spermatophyta</taxon>
        <taxon>Magnoliopsida</taxon>
        <taxon>eudicotyledons</taxon>
        <taxon>Gunneridae</taxon>
        <taxon>Pentapetalae</taxon>
        <taxon>rosids</taxon>
        <taxon>malvids</taxon>
        <taxon>Brassicales</taxon>
        <taxon>Brassicaceae</taxon>
        <taxon>Camelineae</taxon>
        <taxon>Arabidopsis</taxon>
    </lineage>
</organism>
<dbReference type="InterPro" id="IPR029472">
    <property type="entry name" value="Copia-like_N"/>
</dbReference>
<evidence type="ECO:0000256" key="1">
    <source>
        <dbReference type="SAM" id="MobiDB-lite"/>
    </source>
</evidence>
<dbReference type="PANTHER" id="PTHR11439">
    <property type="entry name" value="GAG-POL-RELATED RETROTRANSPOSON"/>
    <property type="match status" value="1"/>
</dbReference>
<keyword evidence="4" id="KW-1185">Reference proteome</keyword>
<dbReference type="Pfam" id="PF14244">
    <property type="entry name" value="Retrotran_gag_3"/>
    <property type="match status" value="1"/>
</dbReference>
<evidence type="ECO:0000313" key="3">
    <source>
        <dbReference type="EMBL" id="KAG7567245.1"/>
    </source>
</evidence>
<feature type="domain" description="Integrase catalytic" evidence="2">
    <location>
        <begin position="493"/>
        <end position="667"/>
    </location>
</feature>
<dbReference type="InterPro" id="IPR057670">
    <property type="entry name" value="SH3_retrovirus"/>
</dbReference>
<dbReference type="CDD" id="cd09272">
    <property type="entry name" value="RNase_HI_RT_Ty1"/>
    <property type="match status" value="1"/>
</dbReference>
<dbReference type="Proteomes" id="UP000694240">
    <property type="component" value="Chromosome 9"/>
</dbReference>
<comment type="caution">
    <text evidence="3">The sequence shown here is derived from an EMBL/GenBank/DDBJ whole genome shotgun (WGS) entry which is preliminary data.</text>
</comment>
<dbReference type="PANTHER" id="PTHR11439:SF470">
    <property type="entry name" value="CYSTEINE-RICH RLK (RECEPTOR-LIKE PROTEIN KINASE) 8"/>
    <property type="match status" value="1"/>
</dbReference>
<dbReference type="EMBL" id="JAEFBK010000009">
    <property type="protein sequence ID" value="KAG7567245.1"/>
    <property type="molecule type" value="Genomic_DNA"/>
</dbReference>
<accession>A0A8T2A3P6</accession>
<dbReference type="InterPro" id="IPR001584">
    <property type="entry name" value="Integrase_cat-core"/>
</dbReference>
<dbReference type="InterPro" id="IPR013103">
    <property type="entry name" value="RVT_2"/>
</dbReference>
<keyword evidence="3" id="KW-0695">RNA-directed DNA polymerase</keyword>
<keyword evidence="3" id="KW-0548">Nucleotidyltransferase</keyword>
<dbReference type="InterPro" id="IPR005162">
    <property type="entry name" value="Retrotrans_gag_dom"/>
</dbReference>
<dbReference type="Pfam" id="PF22936">
    <property type="entry name" value="Pol_BBD"/>
    <property type="match status" value="1"/>
</dbReference>
<dbReference type="GO" id="GO:0003964">
    <property type="term" value="F:RNA-directed DNA polymerase activity"/>
    <property type="evidence" value="ECO:0007669"/>
    <property type="project" value="UniProtKB-KW"/>
</dbReference>
<sequence>MAKKGMKTRARSSSMPPTSPSTSKRAQSPISRAVNDDRRTVGSYVARLSLVTHKLDGSNYNSWSITMTIALESKNKWSFIDGSLPRPAESEPVYKIWNRCNSMVKSWLLNVVNQEIYDSILYFNDAAEVWTDLMKRFHISNLPRKYQLEQDILTLRQGSLDLSTYYTKMKTLWQKLASTKSQKICKCNCGKVEELLEDAETSRVIQFLMGLNDSYANIRGQIINKKNRPSLSDIYNMLDQDQSQRNVNSATKGFVGASPSPSAFQVSTTSSTQVYEGSINAASYPQRPRHLCTYCGVVGHLKDRCYRLHGYPPGWTGKKKSSPPSPQPPQSQVVAVPAPSMQKPTLTTTPSANVASLSLSSAPTSVCKGSDLIGKALSANQLQDIISYCSGQLHTSSITPTLAVSQASTSTFVPSIKPISGIFLSLYPSTYYDMLTSSTSEIGITSSSWVIDSGATHHVSNSKDKFLDFLDLVNTFVNLPNGTTVSIIGIGSVQLSSTILLHDDLTQELMLGKGSEVSNLYILQSDTKHVTFEIQDDHSRATWIYLLKSKSDVLHVFPGFLQVVENQYNVKVKAVRSDNAPELKFTDLYLAKGIKAYHSCPETPQQNSVVERKHQHILNVARALMFQSQIPLAYWGECVMTAVFLINRLPTPVLDNKTPYQILTNTEPDYSQLRTFGCLCYVSTSPKQRTKFDPRAKACVFIGYPSGFKGYRVLDLESNAISISRHVTFHEDFFLFVSSTLTEGTRTFFPHIPSPANPDDSSLHSANSSPDTPLPIDVISSENSLLLALNSRRPTKLPAHLQDYYIHNTSFSTPYPISNYISYNKLSISFCSFIQNISLTLEPRNYSEAKKLKEWCDAIGEELKAMERTGTWLVCPLPSGKKAIRCKYVFKIKHNADGSIERYKARLVAKGYTQEEGIDFVDTFSPVAKMATVKILLAFAAKLNWHLNQLDVSNAFLNGELDEEIYMELPPGYEVPATENSAEKLVCKLQKSIYGLKQASRQWFLKFSSTLCAMGFQSTHSDHTLFTRFADGVFVVILVYVDDIIIASSCDSVVPILISQLEQAFKLRNISAPQYFLGLEIARSSKGISICQRKYVLELLVDTGFLGCKPSSIPMEPNHSLHKDDTPPIPDPEHYRKLIGKLLYLCTTRPDISFAVGKLCQFSSAPREVHLQAVYKVLRYLKGSVGKGLFYSSDPDLTLKGFTDADWNTCPESRRSVTGYCMYIGDSLVSWKSKKQDVCSSSSAESEYRAMYVGTKELIWIAKIMKDLGVKEPITALLYCDNMAALHIAKNSVFHERTKHIENDCHIVRDKVTSGFIKTMHVRSEHQLVDALTKPLYPTQFHTLISKMGLFNLYEAPS</sequence>
<dbReference type="Pfam" id="PF03732">
    <property type="entry name" value="Retrotrans_gag"/>
    <property type="match status" value="1"/>
</dbReference>